<gene>
    <name evidence="1" type="ORF">BCY86_05135</name>
</gene>
<dbReference type="RefSeq" id="WP_075276795.1">
    <property type="nucleotide sequence ID" value="NZ_CP016908.1"/>
</dbReference>
<evidence type="ECO:0008006" key="3">
    <source>
        <dbReference type="Google" id="ProtNLM"/>
    </source>
</evidence>
<proteinExistence type="predicted"/>
<dbReference type="STRING" id="1882918.BCY86_05135"/>
<reference evidence="1 2" key="1">
    <citation type="submission" date="2016-08" db="EMBL/GenBank/DDBJ databases">
        <title>Identification and validation of antigenic proteins from Pajaroellobacter abortibovis using de-novo genome sequence assembly and reverse vaccinology.</title>
        <authorList>
            <person name="Welly B.T."/>
            <person name="Miller M.R."/>
            <person name="Stott J.L."/>
            <person name="Blanchard M.T."/>
            <person name="Islas-Trejo A.D."/>
            <person name="O'Rourke S.M."/>
            <person name="Young A.E."/>
            <person name="Medrano J.F."/>
            <person name="Van Eenennaam A.L."/>
        </authorList>
    </citation>
    <scope>NUCLEOTIDE SEQUENCE [LARGE SCALE GENOMIC DNA]</scope>
    <source>
        <strain evidence="1 2">BTF92-0548A/99-0131</strain>
    </source>
</reference>
<dbReference type="Proteomes" id="UP000185544">
    <property type="component" value="Chromosome"/>
</dbReference>
<dbReference type="EMBL" id="CP016908">
    <property type="protein sequence ID" value="APS00130.1"/>
    <property type="molecule type" value="Genomic_DNA"/>
</dbReference>
<dbReference type="SUPFAM" id="SSF56235">
    <property type="entry name" value="N-terminal nucleophile aminohydrolases (Ntn hydrolases)"/>
    <property type="match status" value="1"/>
</dbReference>
<organism evidence="1 2">
    <name type="scientific">Pajaroellobacter abortibovis</name>
    <dbReference type="NCBI Taxonomy" id="1882918"/>
    <lineage>
        <taxon>Bacteria</taxon>
        <taxon>Pseudomonadati</taxon>
        <taxon>Myxococcota</taxon>
        <taxon>Polyangia</taxon>
        <taxon>Polyangiales</taxon>
        <taxon>Polyangiaceae</taxon>
    </lineage>
</organism>
<dbReference type="KEGG" id="pabo:BCY86_05135"/>
<name>A0A1L6MX52_9BACT</name>
<dbReference type="AlphaFoldDB" id="A0A1L6MX52"/>
<dbReference type="OrthoDB" id="5514196at2"/>
<protein>
    <recommendedName>
        <fullName evidence="3">Gamma-glutamyltransferase</fullName>
    </recommendedName>
</protein>
<evidence type="ECO:0000313" key="2">
    <source>
        <dbReference type="Proteomes" id="UP000185544"/>
    </source>
</evidence>
<evidence type="ECO:0000313" key="1">
    <source>
        <dbReference type="EMBL" id="APS00130.1"/>
    </source>
</evidence>
<dbReference type="InterPro" id="IPR029055">
    <property type="entry name" value="Ntn_hydrolases_N"/>
</dbReference>
<keyword evidence="2" id="KW-1185">Reference proteome</keyword>
<accession>A0A1L6MX52</accession>
<sequence length="357" mass="37918">MKKINPFGMVMASQEIVQAVATDVLRRGNAIDALVAGLFSACAHSPSVLLGPVQILMGGVGLGVQAVDGRVRQPGLGTRRPRGFQPADSIPKAAYVGVPCFPGALAAALAIGGTLSWSAALSLALKETRFLSRQRISLLQQIVHRGPLVFSEAGIASAFVDAFGKIAGGLITREDMEQVRPLILRGFEKKTKGSTLFPLPWSGEEYLPAPAFPSFAGLRRIQIVGVADRWGLTAVACYEEVEEGIPMLDFDLIAPPLAAPVLRGWPRAKPGTPRSAEAPIFLRETDGLVDLVVGVEGTPEEIAKAQPLLEQIGGTAASLRPSDTVGGVLREGHERTRGKFLAIACLRGETKGFHLYF</sequence>